<dbReference type="Pfam" id="PF02458">
    <property type="entry name" value="Transferase"/>
    <property type="match status" value="1"/>
</dbReference>
<keyword evidence="4" id="KW-1185">Reference proteome</keyword>
<keyword evidence="1" id="KW-0808">Transferase</keyword>
<dbReference type="InterPro" id="IPR023213">
    <property type="entry name" value="CAT-like_dom_sf"/>
</dbReference>
<dbReference type="Gene3D" id="3.30.559.10">
    <property type="entry name" value="Chloramphenicol acetyltransferase-like domain"/>
    <property type="match status" value="1"/>
</dbReference>
<dbReference type="AlphaFoldDB" id="A0AAV7ERC2"/>
<sequence>MKRVAVDGVKVVGEWRLSPPAGSVPPTELRLGHFDLALLDGQFQYLLFFDFPGSTQELRDGHFPRLRRSLSLALSLFYPIAGRAVQSPESLNYPGGDHVIRCSDGDSASLALAESGADLTSLVGNQATKQQQGTTPLIAIQVTVFPGSGVSVWFVFNHIAADGFGFIHFLKSWAAINSKAAAVDVSVVKDLPVVDRAVLGDLERPHLS</sequence>
<evidence type="ECO:0000256" key="2">
    <source>
        <dbReference type="ARBA" id="ARBA00023315"/>
    </source>
</evidence>
<protein>
    <submittedName>
        <fullName evidence="3">Uncharacterized protein</fullName>
    </submittedName>
</protein>
<gene>
    <name evidence="3" type="ORF">H6P81_011119</name>
</gene>
<proteinExistence type="predicted"/>
<dbReference type="Proteomes" id="UP000825729">
    <property type="component" value="Unassembled WGS sequence"/>
</dbReference>
<dbReference type="GO" id="GO:0016747">
    <property type="term" value="F:acyltransferase activity, transferring groups other than amino-acyl groups"/>
    <property type="evidence" value="ECO:0007669"/>
    <property type="project" value="UniProtKB-ARBA"/>
</dbReference>
<reference evidence="3 4" key="1">
    <citation type="submission" date="2021-07" db="EMBL/GenBank/DDBJ databases">
        <title>The Aristolochia fimbriata genome: insights into angiosperm evolution, floral development and chemical biosynthesis.</title>
        <authorList>
            <person name="Jiao Y."/>
        </authorList>
    </citation>
    <scope>NUCLEOTIDE SEQUENCE [LARGE SCALE GENOMIC DNA]</scope>
    <source>
        <strain evidence="3">IBCAS-2021</strain>
        <tissue evidence="3">Leaf</tissue>
    </source>
</reference>
<name>A0AAV7ERC2_ARIFI</name>
<dbReference type="PANTHER" id="PTHR31625">
    <property type="match status" value="1"/>
</dbReference>
<evidence type="ECO:0000313" key="3">
    <source>
        <dbReference type="EMBL" id="KAG9451154.1"/>
    </source>
</evidence>
<evidence type="ECO:0000313" key="4">
    <source>
        <dbReference type="Proteomes" id="UP000825729"/>
    </source>
</evidence>
<accession>A0AAV7ERC2</accession>
<comment type="caution">
    <text evidence="3">The sequence shown here is derived from an EMBL/GenBank/DDBJ whole genome shotgun (WGS) entry which is preliminary data.</text>
</comment>
<organism evidence="3 4">
    <name type="scientific">Aristolochia fimbriata</name>
    <name type="common">White veined hardy Dutchman's pipe vine</name>
    <dbReference type="NCBI Taxonomy" id="158543"/>
    <lineage>
        <taxon>Eukaryota</taxon>
        <taxon>Viridiplantae</taxon>
        <taxon>Streptophyta</taxon>
        <taxon>Embryophyta</taxon>
        <taxon>Tracheophyta</taxon>
        <taxon>Spermatophyta</taxon>
        <taxon>Magnoliopsida</taxon>
        <taxon>Magnoliidae</taxon>
        <taxon>Piperales</taxon>
        <taxon>Aristolochiaceae</taxon>
        <taxon>Aristolochia</taxon>
    </lineage>
</organism>
<evidence type="ECO:0000256" key="1">
    <source>
        <dbReference type="ARBA" id="ARBA00022679"/>
    </source>
</evidence>
<dbReference type="EMBL" id="JAINDJ010000004">
    <property type="protein sequence ID" value="KAG9451154.1"/>
    <property type="molecule type" value="Genomic_DNA"/>
</dbReference>
<keyword evidence="2" id="KW-0012">Acyltransferase</keyword>
<dbReference type="InterPro" id="IPR051504">
    <property type="entry name" value="Plant_metabolite_acyltrans"/>
</dbReference>